<dbReference type="AlphaFoldDB" id="A0ABD0LM45"/>
<protein>
    <submittedName>
        <fullName evidence="1">Uncharacterized protein</fullName>
    </submittedName>
</protein>
<proteinExistence type="predicted"/>
<keyword evidence="2" id="KW-1185">Reference proteome</keyword>
<gene>
    <name evidence="1" type="ORF">BaRGS_00008614</name>
</gene>
<accession>A0ABD0LM45</accession>
<feature type="non-terminal residue" evidence="1">
    <location>
        <position position="71"/>
    </location>
</feature>
<evidence type="ECO:0000313" key="1">
    <source>
        <dbReference type="EMBL" id="KAK7500067.1"/>
    </source>
</evidence>
<organism evidence="1 2">
    <name type="scientific">Batillaria attramentaria</name>
    <dbReference type="NCBI Taxonomy" id="370345"/>
    <lineage>
        <taxon>Eukaryota</taxon>
        <taxon>Metazoa</taxon>
        <taxon>Spiralia</taxon>
        <taxon>Lophotrochozoa</taxon>
        <taxon>Mollusca</taxon>
        <taxon>Gastropoda</taxon>
        <taxon>Caenogastropoda</taxon>
        <taxon>Sorbeoconcha</taxon>
        <taxon>Cerithioidea</taxon>
        <taxon>Batillariidae</taxon>
        <taxon>Batillaria</taxon>
    </lineage>
</organism>
<comment type="caution">
    <text evidence="1">The sequence shown here is derived from an EMBL/GenBank/DDBJ whole genome shotgun (WGS) entry which is preliminary data.</text>
</comment>
<reference evidence="1 2" key="1">
    <citation type="journal article" date="2023" name="Sci. Data">
        <title>Genome assembly of the Korean intertidal mud-creeper Batillaria attramentaria.</title>
        <authorList>
            <person name="Patra A.K."/>
            <person name="Ho P.T."/>
            <person name="Jun S."/>
            <person name="Lee S.J."/>
            <person name="Kim Y."/>
            <person name="Won Y.J."/>
        </authorList>
    </citation>
    <scope>NUCLEOTIDE SEQUENCE [LARGE SCALE GENOMIC DNA]</scope>
    <source>
        <strain evidence="1">Wonlab-2016</strain>
    </source>
</reference>
<dbReference type="Proteomes" id="UP001519460">
    <property type="component" value="Unassembled WGS sequence"/>
</dbReference>
<dbReference type="EMBL" id="JACVVK020000039">
    <property type="protein sequence ID" value="KAK7500067.1"/>
    <property type="molecule type" value="Genomic_DNA"/>
</dbReference>
<sequence>MHGTGVHCFVVGDLQLTPSSSGGWTSAKVDTLFQWWLDICQTELLVGRQLDVISGFMVEVTDAGRSGHVVT</sequence>
<name>A0ABD0LM45_9CAEN</name>
<evidence type="ECO:0000313" key="2">
    <source>
        <dbReference type="Proteomes" id="UP001519460"/>
    </source>
</evidence>